<reference evidence="1" key="1">
    <citation type="submission" date="2018-10" db="EMBL/GenBank/DDBJ databases">
        <title>Hidden diversity of soil giant viruses.</title>
        <authorList>
            <person name="Schulz F."/>
            <person name="Alteio L."/>
            <person name="Goudeau D."/>
            <person name="Ryan E.M."/>
            <person name="Malmstrom R.R."/>
            <person name="Blanchard J."/>
            <person name="Woyke T."/>
        </authorList>
    </citation>
    <scope>NUCLEOTIDE SEQUENCE</scope>
    <source>
        <strain evidence="1">SOV1</strain>
    </source>
</reference>
<organism evidence="1">
    <name type="scientific">Solivirus sp</name>
    <dbReference type="NCBI Taxonomy" id="2487772"/>
    <lineage>
        <taxon>Viruses</taxon>
        <taxon>Pithoviruses</taxon>
    </lineage>
</organism>
<protein>
    <submittedName>
        <fullName evidence="1">Uncharacterized protein</fullName>
    </submittedName>
</protein>
<accession>A0A3G5AG23</accession>
<sequence length="35" mass="4068">MSNFRLRDWSLLNSLIYLLASSEQNSARQNNKLSP</sequence>
<evidence type="ECO:0000313" key="1">
    <source>
        <dbReference type="EMBL" id="AYV86117.1"/>
    </source>
</evidence>
<dbReference type="EMBL" id="MK072496">
    <property type="protein sequence ID" value="AYV86117.1"/>
    <property type="molecule type" value="Genomic_DNA"/>
</dbReference>
<gene>
    <name evidence="1" type="ORF">Solivirus8_3</name>
</gene>
<name>A0A3G5AG23_9VIRU</name>
<proteinExistence type="predicted"/>